<accession>A0AAQ3T2A0</accession>
<dbReference type="Pfam" id="PF04059">
    <property type="entry name" value="RRM_2"/>
    <property type="match status" value="1"/>
</dbReference>
<keyword evidence="5" id="KW-1185">Reference proteome</keyword>
<evidence type="ECO:0000313" key="5">
    <source>
        <dbReference type="Proteomes" id="UP001341281"/>
    </source>
</evidence>
<feature type="domain" description="RRM" evidence="3">
    <location>
        <begin position="277"/>
        <end position="373"/>
    </location>
</feature>
<evidence type="ECO:0000313" key="4">
    <source>
        <dbReference type="EMBL" id="WVZ65663.1"/>
    </source>
</evidence>
<evidence type="ECO:0000256" key="2">
    <source>
        <dbReference type="SAM" id="MobiDB-lite"/>
    </source>
</evidence>
<dbReference type="EMBL" id="CP144747">
    <property type="protein sequence ID" value="WVZ65663.1"/>
    <property type="molecule type" value="Genomic_DNA"/>
</dbReference>
<feature type="compositionally biased region" description="Low complexity" evidence="2">
    <location>
        <begin position="153"/>
        <end position="169"/>
    </location>
</feature>
<dbReference type="PROSITE" id="PS50102">
    <property type="entry name" value="RRM"/>
    <property type="match status" value="1"/>
</dbReference>
<feature type="compositionally biased region" description="Low complexity" evidence="2">
    <location>
        <begin position="190"/>
        <end position="242"/>
    </location>
</feature>
<reference evidence="4 5" key="1">
    <citation type="submission" date="2024-02" db="EMBL/GenBank/DDBJ databases">
        <title>High-quality chromosome-scale genome assembly of Pensacola bahiagrass (Paspalum notatum Flugge var. saurae).</title>
        <authorList>
            <person name="Vega J.M."/>
            <person name="Podio M."/>
            <person name="Orjuela J."/>
            <person name="Siena L.A."/>
            <person name="Pessino S.C."/>
            <person name="Combes M.C."/>
            <person name="Mariac C."/>
            <person name="Albertini E."/>
            <person name="Pupilli F."/>
            <person name="Ortiz J.P.A."/>
            <person name="Leblanc O."/>
        </authorList>
    </citation>
    <scope>NUCLEOTIDE SEQUENCE [LARGE SCALE GENOMIC DNA]</scope>
    <source>
        <strain evidence="4">R1</strain>
        <tissue evidence="4">Leaf</tissue>
    </source>
</reference>
<feature type="compositionally biased region" description="Pro residues" evidence="2">
    <location>
        <begin position="32"/>
        <end position="64"/>
    </location>
</feature>
<dbReference type="InterPro" id="IPR035979">
    <property type="entry name" value="RBD_domain_sf"/>
</dbReference>
<gene>
    <name evidence="4" type="ORF">U9M48_014987</name>
</gene>
<dbReference type="InterPro" id="IPR007201">
    <property type="entry name" value="Mei2-like_Rrm_C"/>
</dbReference>
<proteinExistence type="predicted"/>
<evidence type="ECO:0000259" key="3">
    <source>
        <dbReference type="PROSITE" id="PS50102"/>
    </source>
</evidence>
<feature type="region of interest" description="Disordered" evidence="2">
    <location>
        <begin position="119"/>
        <end position="267"/>
    </location>
</feature>
<feature type="compositionally biased region" description="Basic residues" evidence="2">
    <location>
        <begin position="246"/>
        <end position="256"/>
    </location>
</feature>
<dbReference type="GO" id="GO:0003723">
    <property type="term" value="F:RNA binding"/>
    <property type="evidence" value="ECO:0007669"/>
    <property type="project" value="UniProtKB-UniRule"/>
</dbReference>
<evidence type="ECO:0000256" key="1">
    <source>
        <dbReference type="PROSITE-ProRule" id="PRU00176"/>
    </source>
</evidence>
<sequence length="425" mass="45699">MATSAPNSKQLRPEAEPYTPPSLLVHVEHHLMPPPPPPPPQFFAAPPPPPPPEFFAAPPPPPGFPSSYQGSCWGIQQGPSGLAPQGAFLHAPLGPPPLPPMHLQMPYDAFPAPAVMPRDATGPVPQGGGKAPPRAVRTRPAPVARPRPRRVVPPRMQRAAAPAATASPRGAKASGAAKDPGNVPSPRSVLLSTSPPISPTTSLPSSFPLPYPTTSHTPPAAAGIASAGDALPGAVLPAGRVPVGPPRRKPRQRGPRRAPSSAGKPRRLLFDVTAQRTSLMIRNIPNDFTRRRLMNIIDQHCYLENEKIGEDGVRSQYDFIYVPIDFRTWANKGYAFVNMTSPEAARRLWEHLHGHRWEVAGSGKTCAVDYAAMEVRGLDRLVEHFSGSSFDCHTVDFLPVRFDPPRDGARPDVCTPHVVGTLMRS</sequence>
<dbReference type="InterPro" id="IPR012677">
    <property type="entry name" value="Nucleotide-bd_a/b_plait_sf"/>
</dbReference>
<dbReference type="InterPro" id="IPR000504">
    <property type="entry name" value="RRM_dom"/>
</dbReference>
<feature type="compositionally biased region" description="Polar residues" evidence="2">
    <location>
        <begin position="1"/>
        <end position="10"/>
    </location>
</feature>
<dbReference type="Proteomes" id="UP001341281">
    <property type="component" value="Chromosome 03"/>
</dbReference>
<dbReference type="AlphaFoldDB" id="A0AAQ3T2A0"/>
<name>A0AAQ3T2A0_PASNO</name>
<dbReference type="Gene3D" id="3.30.70.330">
    <property type="match status" value="1"/>
</dbReference>
<dbReference type="SUPFAM" id="SSF54928">
    <property type="entry name" value="RNA-binding domain, RBD"/>
    <property type="match status" value="1"/>
</dbReference>
<feature type="compositionally biased region" description="Low complexity" evidence="2">
    <location>
        <begin position="131"/>
        <end position="144"/>
    </location>
</feature>
<feature type="region of interest" description="Disordered" evidence="2">
    <location>
        <begin position="1"/>
        <end position="78"/>
    </location>
</feature>
<protein>
    <recommendedName>
        <fullName evidence="3">RRM domain-containing protein</fullName>
    </recommendedName>
</protein>
<keyword evidence="1" id="KW-0694">RNA-binding</keyword>
<organism evidence="4 5">
    <name type="scientific">Paspalum notatum var. saurae</name>
    <dbReference type="NCBI Taxonomy" id="547442"/>
    <lineage>
        <taxon>Eukaryota</taxon>
        <taxon>Viridiplantae</taxon>
        <taxon>Streptophyta</taxon>
        <taxon>Embryophyta</taxon>
        <taxon>Tracheophyta</taxon>
        <taxon>Spermatophyta</taxon>
        <taxon>Magnoliopsida</taxon>
        <taxon>Liliopsida</taxon>
        <taxon>Poales</taxon>
        <taxon>Poaceae</taxon>
        <taxon>PACMAD clade</taxon>
        <taxon>Panicoideae</taxon>
        <taxon>Andropogonodae</taxon>
        <taxon>Paspaleae</taxon>
        <taxon>Paspalinae</taxon>
        <taxon>Paspalum</taxon>
    </lineage>
</organism>